<dbReference type="EMBL" id="JARIHO010000011">
    <property type="protein sequence ID" value="KAJ7353488.1"/>
    <property type="molecule type" value="Genomic_DNA"/>
</dbReference>
<protein>
    <submittedName>
        <fullName evidence="2">Uncharacterized protein</fullName>
    </submittedName>
</protein>
<proteinExistence type="predicted"/>
<feature type="compositionally biased region" description="Low complexity" evidence="1">
    <location>
        <begin position="409"/>
        <end position="428"/>
    </location>
</feature>
<dbReference type="AlphaFoldDB" id="A0AAD7EVK8"/>
<gene>
    <name evidence="2" type="ORF">DFH08DRAFT_987948</name>
</gene>
<organism evidence="2 3">
    <name type="scientific">Mycena albidolilacea</name>
    <dbReference type="NCBI Taxonomy" id="1033008"/>
    <lineage>
        <taxon>Eukaryota</taxon>
        <taxon>Fungi</taxon>
        <taxon>Dikarya</taxon>
        <taxon>Basidiomycota</taxon>
        <taxon>Agaricomycotina</taxon>
        <taxon>Agaricomycetes</taxon>
        <taxon>Agaricomycetidae</taxon>
        <taxon>Agaricales</taxon>
        <taxon>Marasmiineae</taxon>
        <taxon>Mycenaceae</taxon>
        <taxon>Mycena</taxon>
    </lineage>
</organism>
<keyword evidence="3" id="KW-1185">Reference proteome</keyword>
<comment type="caution">
    <text evidence="2">The sequence shown here is derived from an EMBL/GenBank/DDBJ whole genome shotgun (WGS) entry which is preliminary data.</text>
</comment>
<accession>A0AAD7EVK8</accession>
<sequence>MLGEVLDGLDVLDRLCEDFHLDLLARFLPEHCAVTRTHTFVPNGHARCRSGLLPVRRSYGDMGTVFFVGVQLRSHQSTERALGGSILLRSLMVVELVSRLLCRQVPVEWATSVLPPAVAPEVFDVDAVRAVRNNSSSSACCFEPCSPASSQHNSASTEPWHRHLPVHTSLLDVISPEPTVVADTDTDGDGDVDMATPASAPAAPIHHAGRGRVGDSSAIARPSPPAAECAPQYECLRCSSALLPTPTPIHSMPTLADSTLRWIRRPTCAQSTVPSPRASHRAPAHGTPLTPAPLPHCAPAALELSATVLKWADVLEWWQDLCAQHHQGGCPAFEPVIFTLNPPNSTHPSSAPCTTIAPAGPAVYVAAPAGTHYSGATRAAIAAAADPYLAPGRSTATAPVAPAPPPAPAVAAAPGPSAAAAPAPTGSPFVASPSDVKKEEVSSPTLHLNVPPRVNMNTWVQLTPTGQARADVLYAAAHSGACLVAQAEGLRVRDDRLNDITATPPPRRDYNGEDVERFHPAPRPSVLVTPVAPAAAPAVAPTPVPPAPPAAPVVQYGIRGVSVFYSSHAAALGAATRLALDNPRIMMTSNIEKLESWMRGDPFVGKDDA</sequence>
<evidence type="ECO:0000313" key="2">
    <source>
        <dbReference type="EMBL" id="KAJ7353488.1"/>
    </source>
</evidence>
<feature type="region of interest" description="Disordered" evidence="1">
    <location>
        <begin position="198"/>
        <end position="227"/>
    </location>
</feature>
<evidence type="ECO:0000313" key="3">
    <source>
        <dbReference type="Proteomes" id="UP001218218"/>
    </source>
</evidence>
<name>A0AAD7EVK8_9AGAR</name>
<reference evidence="2" key="1">
    <citation type="submission" date="2023-03" db="EMBL/GenBank/DDBJ databases">
        <title>Massive genome expansion in bonnet fungi (Mycena s.s.) driven by repeated elements and novel gene families across ecological guilds.</title>
        <authorList>
            <consortium name="Lawrence Berkeley National Laboratory"/>
            <person name="Harder C.B."/>
            <person name="Miyauchi S."/>
            <person name="Viragh M."/>
            <person name="Kuo A."/>
            <person name="Thoen E."/>
            <person name="Andreopoulos B."/>
            <person name="Lu D."/>
            <person name="Skrede I."/>
            <person name="Drula E."/>
            <person name="Henrissat B."/>
            <person name="Morin E."/>
            <person name="Kohler A."/>
            <person name="Barry K."/>
            <person name="LaButti K."/>
            <person name="Morin E."/>
            <person name="Salamov A."/>
            <person name="Lipzen A."/>
            <person name="Mereny Z."/>
            <person name="Hegedus B."/>
            <person name="Baldrian P."/>
            <person name="Stursova M."/>
            <person name="Weitz H."/>
            <person name="Taylor A."/>
            <person name="Grigoriev I.V."/>
            <person name="Nagy L.G."/>
            <person name="Martin F."/>
            <person name="Kauserud H."/>
        </authorList>
    </citation>
    <scope>NUCLEOTIDE SEQUENCE</scope>
    <source>
        <strain evidence="2">CBHHK002</strain>
    </source>
</reference>
<feature type="region of interest" description="Disordered" evidence="1">
    <location>
        <begin position="393"/>
        <end position="433"/>
    </location>
</feature>
<evidence type="ECO:0000256" key="1">
    <source>
        <dbReference type="SAM" id="MobiDB-lite"/>
    </source>
</evidence>
<dbReference type="Proteomes" id="UP001218218">
    <property type="component" value="Unassembled WGS sequence"/>
</dbReference>